<proteinExistence type="predicted"/>
<evidence type="ECO:0000313" key="2">
    <source>
        <dbReference type="Proteomes" id="UP001157502"/>
    </source>
</evidence>
<organism evidence="1 2">
    <name type="scientific">Dallia pectoralis</name>
    <name type="common">Alaska blackfish</name>
    <dbReference type="NCBI Taxonomy" id="75939"/>
    <lineage>
        <taxon>Eukaryota</taxon>
        <taxon>Metazoa</taxon>
        <taxon>Chordata</taxon>
        <taxon>Craniata</taxon>
        <taxon>Vertebrata</taxon>
        <taxon>Euteleostomi</taxon>
        <taxon>Actinopterygii</taxon>
        <taxon>Neopterygii</taxon>
        <taxon>Teleostei</taxon>
        <taxon>Protacanthopterygii</taxon>
        <taxon>Esociformes</taxon>
        <taxon>Umbridae</taxon>
        <taxon>Dallia</taxon>
    </lineage>
</organism>
<name>A0ACC2HE53_DALPE</name>
<evidence type="ECO:0000313" key="1">
    <source>
        <dbReference type="EMBL" id="KAJ8014293.1"/>
    </source>
</evidence>
<gene>
    <name evidence="1" type="ORF">DPEC_G00038750</name>
</gene>
<dbReference type="EMBL" id="CM055730">
    <property type="protein sequence ID" value="KAJ8014293.1"/>
    <property type="molecule type" value="Genomic_DNA"/>
</dbReference>
<comment type="caution">
    <text evidence="1">The sequence shown here is derived from an EMBL/GenBank/DDBJ whole genome shotgun (WGS) entry which is preliminary data.</text>
</comment>
<sequence length="198" mass="22478">MLSDILEKVADKVYTYKAYPTYADFSDVAEALTRKHPCLREPGSFNKSYGWKQRLKINAEFMLITTVPLETKFLAQLDKHSTKLLEVIRSKGGVVKEKTTTTLQVLDETVDITIRRERILTSLVIYLGEPVEHLIKEYQENEVEELEQTTMAIFITGKEDVLHSPKDIKIVIEGTEVLNELPSVATAFAMVFGLTHST</sequence>
<reference evidence="1" key="1">
    <citation type="submission" date="2021-05" db="EMBL/GenBank/DDBJ databases">
        <authorList>
            <person name="Pan Q."/>
            <person name="Jouanno E."/>
            <person name="Zahm M."/>
            <person name="Klopp C."/>
            <person name="Cabau C."/>
            <person name="Louis A."/>
            <person name="Berthelot C."/>
            <person name="Parey E."/>
            <person name="Roest Crollius H."/>
            <person name="Montfort J."/>
            <person name="Robinson-Rechavi M."/>
            <person name="Bouchez O."/>
            <person name="Lampietro C."/>
            <person name="Lopez Roques C."/>
            <person name="Donnadieu C."/>
            <person name="Postlethwait J."/>
            <person name="Bobe J."/>
            <person name="Dillon D."/>
            <person name="Chandos A."/>
            <person name="von Hippel F."/>
            <person name="Guiguen Y."/>
        </authorList>
    </citation>
    <scope>NUCLEOTIDE SEQUENCE</scope>
    <source>
        <strain evidence="1">YG-Jan2019</strain>
    </source>
</reference>
<dbReference type="Proteomes" id="UP001157502">
    <property type="component" value="Chromosome 3"/>
</dbReference>
<protein>
    <submittedName>
        <fullName evidence="1">Uncharacterized protein</fullName>
    </submittedName>
</protein>
<keyword evidence="2" id="KW-1185">Reference proteome</keyword>
<accession>A0ACC2HE53</accession>